<reference evidence="5" key="1">
    <citation type="submission" date="2016-03" db="EMBL/GenBank/DDBJ databases">
        <authorList>
            <person name="Heylen K."/>
            <person name="De Vos P."/>
            <person name="Vekeman B."/>
        </authorList>
    </citation>
    <scope>NUCLEOTIDE SEQUENCE [LARGE SCALE GENOMIC DNA]</scope>
    <source>
        <strain evidence="5">R-45383</strain>
    </source>
</reference>
<dbReference type="Gene3D" id="6.20.50.110">
    <property type="entry name" value="Methyltransferase, zinc-binding domain"/>
    <property type="match status" value="1"/>
</dbReference>
<dbReference type="GO" id="GO:0008168">
    <property type="term" value="F:methyltransferase activity"/>
    <property type="evidence" value="ECO:0007669"/>
    <property type="project" value="UniProtKB-KW"/>
</dbReference>
<keyword evidence="4" id="KW-0489">Methyltransferase</keyword>
<dbReference type="AlphaFoldDB" id="A0A177NJY6"/>
<protein>
    <submittedName>
        <fullName evidence="4">SAM-dependent methyltransferase</fullName>
    </submittedName>
</protein>
<feature type="region of interest" description="Disordered" evidence="1">
    <location>
        <begin position="1"/>
        <end position="22"/>
    </location>
</feature>
<dbReference type="Pfam" id="PF13489">
    <property type="entry name" value="Methyltransf_23"/>
    <property type="match status" value="1"/>
</dbReference>
<organism evidence="4 5">
    <name type="scientific">Methylomonas koyamae</name>
    <dbReference type="NCBI Taxonomy" id="702114"/>
    <lineage>
        <taxon>Bacteria</taxon>
        <taxon>Pseudomonadati</taxon>
        <taxon>Pseudomonadota</taxon>
        <taxon>Gammaproteobacteria</taxon>
        <taxon>Methylococcales</taxon>
        <taxon>Methylococcaceae</taxon>
        <taxon>Methylomonas</taxon>
    </lineage>
</organism>
<dbReference type="Proteomes" id="UP000077628">
    <property type="component" value="Unassembled WGS sequence"/>
</dbReference>
<dbReference type="Gene3D" id="6.10.250.3100">
    <property type="match status" value="1"/>
</dbReference>
<dbReference type="GO" id="GO:0032259">
    <property type="term" value="P:methylation"/>
    <property type="evidence" value="ECO:0007669"/>
    <property type="project" value="UniProtKB-KW"/>
</dbReference>
<accession>A0A177NJY6</accession>
<feature type="domain" description="C-methyltransferase" evidence="3">
    <location>
        <begin position="272"/>
        <end position="429"/>
    </location>
</feature>
<dbReference type="InterPro" id="IPR013630">
    <property type="entry name" value="Methyltransf_Zn-bd_dom_put"/>
</dbReference>
<dbReference type="PANTHER" id="PTHR45036:SF1">
    <property type="entry name" value="METHYLTRANSFERASE LIKE 7A"/>
    <property type="match status" value="1"/>
</dbReference>
<sequence length="434" mass="48392">MALTDRRLIRQRQPTPRPAPRLSRNRLMNCRHCHAPLEHVFLDLGFAPPSNAYLNAADLNKPELYYPLKLYVCEQCWLVQTEDYAAAEQLFDRDYAYFSSVSQSWLRHAADYCQTIRERLALDADSLVIEVAANDGYLLKNFVAAGIPCLGIEPTASTAAAAEALGIPILREFFGDALARRLADQGRRADLIVGNNVYAHVPDINDFTAGLKTASKPAGTITLEFPHLLRLIESAQFDTVYHEHYSYLSLQTVSRIFERAGLRIWDVEELTTHGGSLRIYGCHAEDAREPTAAVAKVLAHERDFGLADLTVYRAFQPRADRIKNDLLAFLIEQRRLGRRVAAYGAAAKGNTLLNYAGVKPDLLAYVCDAAPSKQGKFLPGSHIPILPPAALAERQPDILLILPWNILAEIVADYRRIRDWGGQFAVAVPELSVF</sequence>
<gene>
    <name evidence="4" type="ORF">A1355_06220</name>
</gene>
<dbReference type="InterPro" id="IPR013691">
    <property type="entry name" value="MeTrfase_14"/>
</dbReference>
<dbReference type="InterPro" id="IPR029063">
    <property type="entry name" value="SAM-dependent_MTases_sf"/>
</dbReference>
<comment type="caution">
    <text evidence="4">The sequence shown here is derived from an EMBL/GenBank/DDBJ whole genome shotgun (WGS) entry which is preliminary data.</text>
</comment>
<dbReference type="Gene3D" id="3.40.50.720">
    <property type="entry name" value="NAD(P)-binding Rossmann-like Domain"/>
    <property type="match status" value="1"/>
</dbReference>
<name>A0A177NJY6_9GAMM</name>
<keyword evidence="4" id="KW-0808">Transferase</keyword>
<dbReference type="InterPro" id="IPR038576">
    <property type="entry name" value="Methyltransf_Zn-bd_dom_put_sf"/>
</dbReference>
<proteinExistence type="predicted"/>
<keyword evidence="5" id="KW-1185">Reference proteome</keyword>
<dbReference type="Pfam" id="PF08421">
    <property type="entry name" value="Methyltransf_13"/>
    <property type="match status" value="1"/>
</dbReference>
<dbReference type="PANTHER" id="PTHR45036">
    <property type="entry name" value="METHYLTRANSFERASE LIKE 7B"/>
    <property type="match status" value="1"/>
</dbReference>
<feature type="domain" description="Methyltransferase putative zinc binding" evidence="2">
    <location>
        <begin position="30"/>
        <end position="91"/>
    </location>
</feature>
<evidence type="ECO:0000313" key="5">
    <source>
        <dbReference type="Proteomes" id="UP000077628"/>
    </source>
</evidence>
<dbReference type="Pfam" id="PF08484">
    <property type="entry name" value="Methyltransf_14"/>
    <property type="match status" value="1"/>
</dbReference>
<dbReference type="STRING" id="702114.A1355_06220"/>
<evidence type="ECO:0000313" key="4">
    <source>
        <dbReference type="EMBL" id="OAI18201.1"/>
    </source>
</evidence>
<evidence type="ECO:0000256" key="1">
    <source>
        <dbReference type="SAM" id="MobiDB-lite"/>
    </source>
</evidence>
<evidence type="ECO:0000259" key="2">
    <source>
        <dbReference type="Pfam" id="PF08421"/>
    </source>
</evidence>
<dbReference type="Gene3D" id="3.40.50.150">
    <property type="entry name" value="Vaccinia Virus protein VP39"/>
    <property type="match status" value="1"/>
</dbReference>
<dbReference type="SUPFAM" id="SSF53335">
    <property type="entry name" value="S-adenosyl-L-methionine-dependent methyltransferases"/>
    <property type="match status" value="1"/>
</dbReference>
<dbReference type="EMBL" id="LUUK01000172">
    <property type="protein sequence ID" value="OAI18201.1"/>
    <property type="molecule type" value="Genomic_DNA"/>
</dbReference>
<dbReference type="InterPro" id="IPR052356">
    <property type="entry name" value="Thiol_S-MT"/>
</dbReference>
<evidence type="ECO:0000259" key="3">
    <source>
        <dbReference type="Pfam" id="PF08484"/>
    </source>
</evidence>